<sequence length="138" mass="15704">MLAVHGIQSKRLLMTLNVCNNLWFLQTDPKTVMRTKAKQTNKNKMIESLTSENEETLETVKSALKKENITQNVKAVSTKLSTVNDMIQTAIQTIVTENPEEIMAKDKSKEQIDFISDDDNNPSLLIEPKLQFFVCLFV</sequence>
<evidence type="ECO:0000313" key="1">
    <source>
        <dbReference type="EMBL" id="ETO29628.1"/>
    </source>
</evidence>
<dbReference type="EMBL" id="ASPP01005942">
    <property type="protein sequence ID" value="ETO29628.1"/>
    <property type="molecule type" value="Genomic_DNA"/>
</dbReference>
<dbReference type="AlphaFoldDB" id="X6NUP2"/>
<organism evidence="1 2">
    <name type="scientific">Reticulomyxa filosa</name>
    <dbReference type="NCBI Taxonomy" id="46433"/>
    <lineage>
        <taxon>Eukaryota</taxon>
        <taxon>Sar</taxon>
        <taxon>Rhizaria</taxon>
        <taxon>Retaria</taxon>
        <taxon>Foraminifera</taxon>
        <taxon>Monothalamids</taxon>
        <taxon>Reticulomyxidae</taxon>
        <taxon>Reticulomyxa</taxon>
    </lineage>
</organism>
<evidence type="ECO:0000313" key="2">
    <source>
        <dbReference type="Proteomes" id="UP000023152"/>
    </source>
</evidence>
<name>X6NUP2_RETFI</name>
<protein>
    <submittedName>
        <fullName evidence="1">Uncharacterized protein</fullName>
    </submittedName>
</protein>
<proteinExistence type="predicted"/>
<gene>
    <name evidence="1" type="ORF">RFI_07493</name>
</gene>
<keyword evidence="2" id="KW-1185">Reference proteome</keyword>
<comment type="caution">
    <text evidence="1">The sequence shown here is derived from an EMBL/GenBank/DDBJ whole genome shotgun (WGS) entry which is preliminary data.</text>
</comment>
<reference evidence="1 2" key="1">
    <citation type="journal article" date="2013" name="Curr. Biol.">
        <title>The Genome of the Foraminiferan Reticulomyxa filosa.</title>
        <authorList>
            <person name="Glockner G."/>
            <person name="Hulsmann N."/>
            <person name="Schleicher M."/>
            <person name="Noegel A.A."/>
            <person name="Eichinger L."/>
            <person name="Gallinger C."/>
            <person name="Pawlowski J."/>
            <person name="Sierra R."/>
            <person name="Euteneuer U."/>
            <person name="Pillet L."/>
            <person name="Moustafa A."/>
            <person name="Platzer M."/>
            <person name="Groth M."/>
            <person name="Szafranski K."/>
            <person name="Schliwa M."/>
        </authorList>
    </citation>
    <scope>NUCLEOTIDE SEQUENCE [LARGE SCALE GENOMIC DNA]</scope>
</reference>
<accession>X6NUP2</accession>
<dbReference type="Proteomes" id="UP000023152">
    <property type="component" value="Unassembled WGS sequence"/>
</dbReference>